<accession>A0A6J7JC33</accession>
<dbReference type="GO" id="GO:0071949">
    <property type="term" value="F:FAD binding"/>
    <property type="evidence" value="ECO:0007669"/>
    <property type="project" value="InterPro"/>
</dbReference>
<dbReference type="InterPro" id="IPR016167">
    <property type="entry name" value="FAD-bd_PCMH_sub1"/>
</dbReference>
<dbReference type="EMBL" id="CAFBMX010000010">
    <property type="protein sequence ID" value="CAB4940740.1"/>
    <property type="molecule type" value="Genomic_DNA"/>
</dbReference>
<dbReference type="FunFam" id="3.30.465.10:FF:000017">
    <property type="entry name" value="Xanthine dehydrogenase, FAD binding subunit"/>
    <property type="match status" value="1"/>
</dbReference>
<keyword evidence="1" id="KW-0285">Flavoprotein</keyword>
<evidence type="ECO:0000256" key="3">
    <source>
        <dbReference type="ARBA" id="ARBA00023002"/>
    </source>
</evidence>
<dbReference type="Gene3D" id="3.30.43.10">
    <property type="entry name" value="Uridine Diphospho-n-acetylenolpyruvylglucosamine Reductase, domain 2"/>
    <property type="match status" value="1"/>
</dbReference>
<name>A0A6J7JC33_9ZZZZ</name>
<protein>
    <submittedName>
        <fullName evidence="5">Unannotated protein</fullName>
    </submittedName>
</protein>
<feature type="domain" description="FAD-binding PCMH-type" evidence="4">
    <location>
        <begin position="1"/>
        <end position="177"/>
    </location>
</feature>
<dbReference type="AlphaFoldDB" id="A0A6J7JC33"/>
<dbReference type="InterPro" id="IPR005107">
    <property type="entry name" value="CO_DH_flav_C"/>
</dbReference>
<keyword evidence="3" id="KW-0560">Oxidoreductase</keyword>
<dbReference type="InterPro" id="IPR016169">
    <property type="entry name" value="FAD-bd_PCMH_sub2"/>
</dbReference>
<gene>
    <name evidence="5" type="ORF">UFOPK3674_01808</name>
</gene>
<dbReference type="Pfam" id="PF03450">
    <property type="entry name" value="CO_deh_flav_C"/>
    <property type="match status" value="1"/>
</dbReference>
<dbReference type="InterPro" id="IPR051312">
    <property type="entry name" value="Diverse_Substr_Oxidored"/>
</dbReference>
<dbReference type="InterPro" id="IPR036683">
    <property type="entry name" value="CO_DH_flav_C_dom_sf"/>
</dbReference>
<dbReference type="PROSITE" id="PS51387">
    <property type="entry name" value="FAD_PCMH"/>
    <property type="match status" value="1"/>
</dbReference>
<organism evidence="5">
    <name type="scientific">freshwater metagenome</name>
    <dbReference type="NCBI Taxonomy" id="449393"/>
    <lineage>
        <taxon>unclassified sequences</taxon>
        <taxon>metagenomes</taxon>
        <taxon>ecological metagenomes</taxon>
    </lineage>
</organism>
<evidence type="ECO:0000259" key="4">
    <source>
        <dbReference type="PROSITE" id="PS51387"/>
    </source>
</evidence>
<dbReference type="InterPro" id="IPR036318">
    <property type="entry name" value="FAD-bd_PCMH-like_sf"/>
</dbReference>
<evidence type="ECO:0000256" key="1">
    <source>
        <dbReference type="ARBA" id="ARBA00022630"/>
    </source>
</evidence>
<dbReference type="InterPro" id="IPR002346">
    <property type="entry name" value="Mopterin_DH_FAD-bd"/>
</dbReference>
<dbReference type="GO" id="GO:0016491">
    <property type="term" value="F:oxidoreductase activity"/>
    <property type="evidence" value="ECO:0007669"/>
    <property type="project" value="UniProtKB-KW"/>
</dbReference>
<dbReference type="Gene3D" id="3.30.465.10">
    <property type="match status" value="1"/>
</dbReference>
<dbReference type="PANTHER" id="PTHR42659">
    <property type="entry name" value="XANTHINE DEHYDROGENASE SUBUNIT C-RELATED"/>
    <property type="match status" value="1"/>
</dbReference>
<evidence type="ECO:0000313" key="5">
    <source>
        <dbReference type="EMBL" id="CAB4940740.1"/>
    </source>
</evidence>
<keyword evidence="2" id="KW-0274">FAD</keyword>
<proteinExistence type="predicted"/>
<dbReference type="SUPFAM" id="SSF55447">
    <property type="entry name" value="CO dehydrogenase flavoprotein C-terminal domain-like"/>
    <property type="match status" value="1"/>
</dbReference>
<dbReference type="InterPro" id="IPR016166">
    <property type="entry name" value="FAD-bd_PCMH"/>
</dbReference>
<dbReference type="PANTHER" id="PTHR42659:SF2">
    <property type="entry name" value="XANTHINE DEHYDROGENASE SUBUNIT C-RELATED"/>
    <property type="match status" value="1"/>
</dbReference>
<dbReference type="Gene3D" id="3.30.390.50">
    <property type="entry name" value="CO dehydrogenase flavoprotein, C-terminal domain"/>
    <property type="match status" value="1"/>
</dbReference>
<reference evidence="5" key="1">
    <citation type="submission" date="2020-05" db="EMBL/GenBank/DDBJ databases">
        <authorList>
            <person name="Chiriac C."/>
            <person name="Salcher M."/>
            <person name="Ghai R."/>
            <person name="Kavagutti S V."/>
        </authorList>
    </citation>
    <scope>NUCLEOTIDE SEQUENCE</scope>
</reference>
<sequence length="288" mass="29202">MKPAAFDYVAPTSLDAALTALADGGYDAKPIAGGQSLVPLMAFRLAVFGQLVDLGRIEELQGVARDGDELVIGAATRQAAIAKDALVAEHAPVLAQATGWIGHQQIRNRGTIGGSICHADPAAEYPATAVALDATIDVASTRGRRSIPAAELFEAAYTTTLEPDEVAVAVRIPVRRPGEGTAIFEVARRPGDFALAGCVVRVATSGGAVIDARVLAFGVGGAPIRLAAAEAALAAGAGVGSQELTAALQADADGLTPPEDAQATSAYRHSIVVHVANTAIAEAIADSQ</sequence>
<dbReference type="SUPFAM" id="SSF56176">
    <property type="entry name" value="FAD-binding/transporter-associated domain-like"/>
    <property type="match status" value="1"/>
</dbReference>
<dbReference type="SMART" id="SM01092">
    <property type="entry name" value="CO_deh_flav_C"/>
    <property type="match status" value="1"/>
</dbReference>
<evidence type="ECO:0000256" key="2">
    <source>
        <dbReference type="ARBA" id="ARBA00022827"/>
    </source>
</evidence>
<dbReference type="Pfam" id="PF00941">
    <property type="entry name" value="FAD_binding_5"/>
    <property type="match status" value="1"/>
</dbReference>